<keyword evidence="2" id="KW-0378">Hydrolase</keyword>
<accession>A0A8H6S204</accession>
<evidence type="ECO:0000313" key="3">
    <source>
        <dbReference type="Proteomes" id="UP000613580"/>
    </source>
</evidence>
<dbReference type="InterPro" id="IPR000073">
    <property type="entry name" value="AB_hydrolase_1"/>
</dbReference>
<protein>
    <submittedName>
        <fullName evidence="2">Abhydrolase domain-containing protein mpaH</fullName>
    </submittedName>
</protein>
<proteinExistence type="predicted"/>
<dbReference type="Pfam" id="PF12697">
    <property type="entry name" value="Abhydrolase_6"/>
    <property type="match status" value="1"/>
</dbReference>
<evidence type="ECO:0000313" key="2">
    <source>
        <dbReference type="EMBL" id="KAF7291785.1"/>
    </source>
</evidence>
<organism evidence="2 3">
    <name type="scientific">Mycena chlorophos</name>
    <name type="common">Agaric fungus</name>
    <name type="synonym">Agaricus chlorophos</name>
    <dbReference type="NCBI Taxonomy" id="658473"/>
    <lineage>
        <taxon>Eukaryota</taxon>
        <taxon>Fungi</taxon>
        <taxon>Dikarya</taxon>
        <taxon>Basidiomycota</taxon>
        <taxon>Agaricomycotina</taxon>
        <taxon>Agaricomycetes</taxon>
        <taxon>Agaricomycetidae</taxon>
        <taxon>Agaricales</taxon>
        <taxon>Marasmiineae</taxon>
        <taxon>Mycenaceae</taxon>
        <taxon>Mycena</taxon>
    </lineage>
</organism>
<sequence>MAMHEEAVLYPPTTAYPFFLSAKRYWLPEFEKNASDPEALTLLFLHATSFHKETWMPTLEAIFALAKKPKSSVKIREAWCLDCPNHGAAGLANANVLLQPEFFLNFSCERYAQGIHHFLSVTPDEGGAVDFRTRNLVGIGHSLGGCAVTLLQDIEPRFPFSSLILIEPLISPAGGQHLIKIRELLVKGAYERRDVWPTREKAMVALKTRDRTRNWDPRILENFVKYGIVEHPGNHYPEGKYPGVTLACTRDQEAAMYRDPDGATKPVETLNRICPTMPVHVILGEIADFVPRRVHEAIKKSQPWASVDVIKAAGHLIVQEIPERLGKSIFAALAKNETTSHTRSRL</sequence>
<dbReference type="SUPFAM" id="SSF53474">
    <property type="entry name" value="alpha/beta-Hydrolases"/>
    <property type="match status" value="1"/>
</dbReference>
<dbReference type="EMBL" id="JACAZE010000023">
    <property type="protein sequence ID" value="KAF7291785.1"/>
    <property type="molecule type" value="Genomic_DNA"/>
</dbReference>
<dbReference type="AlphaFoldDB" id="A0A8H6S204"/>
<dbReference type="GO" id="GO:0016787">
    <property type="term" value="F:hydrolase activity"/>
    <property type="evidence" value="ECO:0007669"/>
    <property type="project" value="UniProtKB-KW"/>
</dbReference>
<evidence type="ECO:0000259" key="1">
    <source>
        <dbReference type="Pfam" id="PF12697"/>
    </source>
</evidence>
<feature type="domain" description="AB hydrolase-1" evidence="1">
    <location>
        <begin position="42"/>
        <end position="324"/>
    </location>
</feature>
<comment type="caution">
    <text evidence="2">The sequence shown here is derived from an EMBL/GenBank/DDBJ whole genome shotgun (WGS) entry which is preliminary data.</text>
</comment>
<gene>
    <name evidence="2" type="ORF">HMN09_01238300</name>
</gene>
<dbReference type="InterPro" id="IPR029058">
    <property type="entry name" value="AB_hydrolase_fold"/>
</dbReference>
<name>A0A8H6S204_MYCCL</name>
<keyword evidence="3" id="KW-1185">Reference proteome</keyword>
<reference evidence="2" key="1">
    <citation type="submission" date="2020-05" db="EMBL/GenBank/DDBJ databases">
        <title>Mycena genomes resolve the evolution of fungal bioluminescence.</title>
        <authorList>
            <person name="Tsai I.J."/>
        </authorList>
    </citation>
    <scope>NUCLEOTIDE SEQUENCE</scope>
    <source>
        <strain evidence="2">110903Hualien_Pintung</strain>
    </source>
</reference>
<dbReference type="Gene3D" id="3.40.50.1820">
    <property type="entry name" value="alpha/beta hydrolase"/>
    <property type="match status" value="1"/>
</dbReference>
<dbReference type="Proteomes" id="UP000613580">
    <property type="component" value="Unassembled WGS sequence"/>
</dbReference>
<dbReference type="OrthoDB" id="94039at2759"/>